<comment type="caution">
    <text evidence="2">The sequence shown here is derived from an EMBL/GenBank/DDBJ whole genome shotgun (WGS) entry which is preliminary data.</text>
</comment>
<keyword evidence="3" id="KW-1185">Reference proteome</keyword>
<dbReference type="AlphaFoldDB" id="A0A2P4X0R7"/>
<dbReference type="GO" id="GO:0017148">
    <property type="term" value="P:negative regulation of translation"/>
    <property type="evidence" value="ECO:0007669"/>
    <property type="project" value="TreeGrafter"/>
</dbReference>
<reference evidence="2 3" key="1">
    <citation type="journal article" date="2017" name="Genome Biol. Evol.">
        <title>Phytophthora megakarya and P. palmivora, closely related causal agents of cacao black pod rot, underwent increases in genome sizes and gene numbers by different mechanisms.</title>
        <authorList>
            <person name="Ali S.S."/>
            <person name="Shao J."/>
            <person name="Lary D.J."/>
            <person name="Kronmiller B."/>
            <person name="Shen D."/>
            <person name="Strem M.D."/>
            <person name="Amoako-Attah I."/>
            <person name="Akrofi A.Y."/>
            <person name="Begoude B.A."/>
            <person name="Ten Hoopen G.M."/>
            <person name="Coulibaly K."/>
            <person name="Kebe B.I."/>
            <person name="Melnick R.L."/>
            <person name="Guiltinan M.J."/>
            <person name="Tyler B.M."/>
            <person name="Meinhardt L.W."/>
            <person name="Bailey B.A."/>
        </authorList>
    </citation>
    <scope>NUCLEOTIDE SEQUENCE [LARGE SCALE GENOMIC DNA]</scope>
    <source>
        <strain evidence="3">sbr112.9</strain>
    </source>
</reference>
<feature type="region of interest" description="Disordered" evidence="1">
    <location>
        <begin position="1"/>
        <end position="20"/>
    </location>
</feature>
<organism evidence="2 3">
    <name type="scientific">Phytophthora palmivora</name>
    <dbReference type="NCBI Taxonomy" id="4796"/>
    <lineage>
        <taxon>Eukaryota</taxon>
        <taxon>Sar</taxon>
        <taxon>Stramenopiles</taxon>
        <taxon>Oomycota</taxon>
        <taxon>Peronosporomycetes</taxon>
        <taxon>Peronosporales</taxon>
        <taxon>Peronosporaceae</taxon>
        <taxon>Phytophthora</taxon>
    </lineage>
</organism>
<accession>A0A2P4X0R7</accession>
<dbReference type="Proteomes" id="UP000237271">
    <property type="component" value="Unassembled WGS sequence"/>
</dbReference>
<protein>
    <submittedName>
        <fullName evidence="2">CCR4-NOT transcription complex subunit</fullName>
    </submittedName>
</protein>
<evidence type="ECO:0000256" key="1">
    <source>
        <dbReference type="SAM" id="MobiDB-lite"/>
    </source>
</evidence>
<proteinExistence type="predicted"/>
<evidence type="ECO:0000313" key="3">
    <source>
        <dbReference type="Proteomes" id="UP000237271"/>
    </source>
</evidence>
<dbReference type="InterPro" id="IPR039740">
    <property type="entry name" value="CNOT10"/>
</dbReference>
<gene>
    <name evidence="2" type="ORF">PHPALM_36109</name>
</gene>
<name>A0A2P4X0R7_9STRA</name>
<dbReference type="OrthoDB" id="25157at2759"/>
<dbReference type="EMBL" id="NCKW01020017">
    <property type="protein sequence ID" value="POM59148.1"/>
    <property type="molecule type" value="Genomic_DNA"/>
</dbReference>
<dbReference type="PANTHER" id="PTHR12979:SF5">
    <property type="entry name" value="CCR4-NOT TRANSCRIPTION COMPLEX SUBUNIT 10"/>
    <property type="match status" value="1"/>
</dbReference>
<dbReference type="PANTHER" id="PTHR12979">
    <property type="entry name" value="CCR4-NOT TRANSCRIPTION COMPLEX SUBUNIT 10"/>
    <property type="match status" value="1"/>
</dbReference>
<sequence length="129" mass="14603">MSGDVRAKDNKSSLSHRAQQKFNAGKYEEAVDALEKLVEEIDPRQDFKVRHNVALARFVAGLDTPDKLQQALRQNLRTQLQEHDKNSKPSAATGEGETEETVEDSNSFSIEREMAYLRYNYAAALFLSK</sequence>
<feature type="region of interest" description="Disordered" evidence="1">
    <location>
        <begin position="78"/>
        <end position="106"/>
    </location>
</feature>
<feature type="compositionally biased region" description="Basic and acidic residues" evidence="1">
    <location>
        <begin position="1"/>
        <end position="11"/>
    </location>
</feature>
<dbReference type="GO" id="GO:0030014">
    <property type="term" value="C:CCR4-NOT complex"/>
    <property type="evidence" value="ECO:0007669"/>
    <property type="project" value="InterPro"/>
</dbReference>
<dbReference type="GO" id="GO:0006402">
    <property type="term" value="P:mRNA catabolic process"/>
    <property type="evidence" value="ECO:0007669"/>
    <property type="project" value="TreeGrafter"/>
</dbReference>
<evidence type="ECO:0000313" key="2">
    <source>
        <dbReference type="EMBL" id="POM59148.1"/>
    </source>
</evidence>
<feature type="non-terminal residue" evidence="2">
    <location>
        <position position="129"/>
    </location>
</feature>